<dbReference type="InterPro" id="IPR050487">
    <property type="entry name" value="FtsQ_DivIB"/>
</dbReference>
<gene>
    <name evidence="11" type="ORF">FEZ08_09955</name>
</gene>
<evidence type="ECO:0000256" key="5">
    <source>
        <dbReference type="ARBA" id="ARBA00022989"/>
    </source>
</evidence>
<evidence type="ECO:0000256" key="7">
    <source>
        <dbReference type="ARBA" id="ARBA00023306"/>
    </source>
</evidence>
<evidence type="ECO:0000256" key="6">
    <source>
        <dbReference type="ARBA" id="ARBA00023136"/>
    </source>
</evidence>
<evidence type="ECO:0000256" key="1">
    <source>
        <dbReference type="ARBA" id="ARBA00004370"/>
    </source>
</evidence>
<feature type="region of interest" description="Disordered" evidence="8">
    <location>
        <begin position="161"/>
        <end position="195"/>
    </location>
</feature>
<evidence type="ECO:0000313" key="11">
    <source>
        <dbReference type="EMBL" id="TLG72143.1"/>
    </source>
</evidence>
<keyword evidence="6 9" id="KW-0472">Membrane</keyword>
<evidence type="ECO:0000256" key="3">
    <source>
        <dbReference type="ARBA" id="ARBA00022618"/>
    </source>
</evidence>
<keyword evidence="3" id="KW-0132">Cell division</keyword>
<dbReference type="EMBL" id="VBWP01000009">
    <property type="protein sequence ID" value="TLG72143.1"/>
    <property type="molecule type" value="Genomic_DNA"/>
</dbReference>
<dbReference type="PANTHER" id="PTHR37820">
    <property type="entry name" value="CELL DIVISION PROTEIN DIVIB"/>
    <property type="match status" value="1"/>
</dbReference>
<dbReference type="InterPro" id="IPR034746">
    <property type="entry name" value="POTRA"/>
</dbReference>
<keyword evidence="4 9" id="KW-0812">Transmembrane</keyword>
<dbReference type="PANTHER" id="PTHR37820:SF1">
    <property type="entry name" value="CELL DIVISION PROTEIN FTSQ"/>
    <property type="match status" value="1"/>
</dbReference>
<dbReference type="PROSITE" id="PS51779">
    <property type="entry name" value="POTRA"/>
    <property type="match status" value="1"/>
</dbReference>
<evidence type="ECO:0000256" key="9">
    <source>
        <dbReference type="SAM" id="Phobius"/>
    </source>
</evidence>
<dbReference type="RefSeq" id="WP_138191924.1">
    <property type="nucleotide sequence ID" value="NZ_VBWP01000009.1"/>
</dbReference>
<evidence type="ECO:0000313" key="12">
    <source>
        <dbReference type="Proteomes" id="UP000306912"/>
    </source>
</evidence>
<dbReference type="InterPro" id="IPR013685">
    <property type="entry name" value="POTRA_FtsQ_type"/>
</dbReference>
<reference evidence="11 12" key="1">
    <citation type="submission" date="2019-05" db="EMBL/GenBank/DDBJ databases">
        <title>Culicoidintestinum kansasii gen. nov., sp. nov. from the gastrointestinal tract of the biting midge, Culicoides sonorensis.</title>
        <authorList>
            <person name="Neupane S."/>
            <person name="Ghosh A."/>
            <person name="Gunther S."/>
            <person name="Martin K."/>
            <person name="Zurek L."/>
        </authorList>
    </citation>
    <scope>NUCLEOTIDE SEQUENCE [LARGE SCALE GENOMIC DNA]</scope>
    <source>
        <strain evidence="11 12">CS-1</strain>
    </source>
</reference>
<feature type="domain" description="POTRA" evidence="10">
    <location>
        <begin position="62"/>
        <end position="130"/>
    </location>
</feature>
<dbReference type="OrthoDB" id="1819027at2"/>
<comment type="subcellular location">
    <subcellularLocation>
        <location evidence="1">Membrane</location>
    </subcellularLocation>
</comment>
<comment type="caution">
    <text evidence="11">The sequence shown here is derived from an EMBL/GenBank/DDBJ whole genome shotgun (WGS) entry which is preliminary data.</text>
</comment>
<dbReference type="FunCoup" id="A0A5R8Q9Q5">
    <property type="interactions" value="4"/>
</dbReference>
<feature type="compositionally biased region" description="Polar residues" evidence="8">
    <location>
        <begin position="161"/>
        <end position="186"/>
    </location>
</feature>
<dbReference type="Pfam" id="PF08478">
    <property type="entry name" value="POTRA_1"/>
    <property type="match status" value="1"/>
</dbReference>
<name>A0A5R8Q9Q5_9FIRM</name>
<keyword evidence="2" id="KW-1003">Cell membrane</keyword>
<dbReference type="Gene3D" id="3.10.20.310">
    <property type="entry name" value="membrane protein fhac"/>
    <property type="match status" value="1"/>
</dbReference>
<evidence type="ECO:0000256" key="8">
    <source>
        <dbReference type="SAM" id="MobiDB-lite"/>
    </source>
</evidence>
<keyword evidence="12" id="KW-1185">Reference proteome</keyword>
<feature type="transmembrane region" description="Helical" evidence="9">
    <location>
        <begin position="42"/>
        <end position="62"/>
    </location>
</feature>
<organism evidence="11 12">
    <name type="scientific">Culicoidibacter larvae</name>
    <dbReference type="NCBI Taxonomy" id="2579976"/>
    <lineage>
        <taxon>Bacteria</taxon>
        <taxon>Bacillati</taxon>
        <taxon>Bacillota</taxon>
        <taxon>Culicoidibacteria</taxon>
        <taxon>Culicoidibacterales</taxon>
        <taxon>Culicoidibacteraceae</taxon>
        <taxon>Culicoidibacter</taxon>
    </lineage>
</organism>
<sequence>MRQKQAKEKTLKQLVDNGDERIEVFEARKNAKKRKRKIRKRVFVVLILLVVGIVGFLISPLAGISTITVSGNQYLSAAQIRELAGITEGSNFYFNPGFIIANRVEGSPIVNHATVTQNFGNRVEIVVEEFKPLFWYSDKDGQKHIVITDQDGEKLLCTTDSTDASQENSESQNNAESQTTTNTESVPNKKDCLTEEEKTNRIVQDIVVENEFNTNGIPLATNLTEQQIVDLSQAMSFVPESTREMISEINGTPTELDPNLLTLYMNDRNIVELEINKVAKSLRNYKSIVDKMNGQRIKIKFLDKIALTSQI</sequence>
<dbReference type="Proteomes" id="UP000306912">
    <property type="component" value="Unassembled WGS sequence"/>
</dbReference>
<evidence type="ECO:0000259" key="10">
    <source>
        <dbReference type="PROSITE" id="PS51779"/>
    </source>
</evidence>
<dbReference type="Gene3D" id="3.40.50.10960">
    <property type="match status" value="1"/>
</dbReference>
<proteinExistence type="predicted"/>
<dbReference type="AlphaFoldDB" id="A0A5R8Q9Q5"/>
<keyword evidence="7" id="KW-0131">Cell cycle</keyword>
<dbReference type="GO" id="GO:0005886">
    <property type="term" value="C:plasma membrane"/>
    <property type="evidence" value="ECO:0007669"/>
    <property type="project" value="TreeGrafter"/>
</dbReference>
<evidence type="ECO:0000256" key="2">
    <source>
        <dbReference type="ARBA" id="ARBA00022475"/>
    </source>
</evidence>
<evidence type="ECO:0000256" key="4">
    <source>
        <dbReference type="ARBA" id="ARBA00022692"/>
    </source>
</evidence>
<dbReference type="GO" id="GO:0051301">
    <property type="term" value="P:cell division"/>
    <property type="evidence" value="ECO:0007669"/>
    <property type="project" value="UniProtKB-KW"/>
</dbReference>
<dbReference type="InParanoid" id="A0A5R8Q9Q5"/>
<accession>A0A5R8Q9Q5</accession>
<protein>
    <submittedName>
        <fullName evidence="11">FtsQ-type POTRA domain-containing protein</fullName>
    </submittedName>
</protein>
<keyword evidence="5 9" id="KW-1133">Transmembrane helix</keyword>